<dbReference type="Proteomes" id="UP000655287">
    <property type="component" value="Unassembled WGS sequence"/>
</dbReference>
<dbReference type="AlphaFoldDB" id="A0A919R6T0"/>
<accession>A0A919R6T0</accession>
<sequence>MGDPVGVDPAALRELAGRLRRLQALLAEHAPAIRQKMRCWDSELDFALLPRLVDEALRDARDMDARAGRAHELATDQGWRPAPAGPGVPEPPAVTLDWTATGHAAGEAARDVAGLAEVQAAGDPAHALARLAELPAGLTRHLGDQAYLAAFWAEATPLALQAARVLRDRAGVAPFGAASSGVLRALGASLAAATQMRTGTGADRRPLLSAATREAIIRPADPWSVGMLFEYGPDGKAWDSDFLADMARAMLDATATATGTGPRTATGAGLGPGAPGPAATSRPAGPSPGATPLPGTPQIGGPQIGTGPIDTPPIGIPSTGTASIGAAPSGAVPGGAGLAGTDPGGAADDLAALCAVLGRASENGHAARHVLGHPVTGARYAAILVGDRPGMDGHAAEFLRAAVSAVRGPGADAEESARSVAAIVQATAAFAAARPGAVLPPRIRAALFHVAARYLPDLAAGAGRPGVPGAARFGGRAGHPWTAVVDGAALPAFLGQALREPVDAGTLRGLLDARQPLTVAATALDPDGTDHLGAVARLHEVVDEVERALGLDAAGRAAVAAARRRASAAAAARGSWMYDFTGPWSATAVTRFLTGAAPVSLAESVVAGAARLPGPRTR</sequence>
<feature type="compositionally biased region" description="Low complexity" evidence="1">
    <location>
        <begin position="257"/>
        <end position="267"/>
    </location>
</feature>
<organism evidence="2 3">
    <name type="scientific">Sphaerisporangium rufum</name>
    <dbReference type="NCBI Taxonomy" id="1381558"/>
    <lineage>
        <taxon>Bacteria</taxon>
        <taxon>Bacillati</taxon>
        <taxon>Actinomycetota</taxon>
        <taxon>Actinomycetes</taxon>
        <taxon>Streptosporangiales</taxon>
        <taxon>Streptosporangiaceae</taxon>
        <taxon>Sphaerisporangium</taxon>
    </lineage>
</organism>
<dbReference type="EMBL" id="BOOU01000079">
    <property type="protein sequence ID" value="GII80736.1"/>
    <property type="molecule type" value="Genomic_DNA"/>
</dbReference>
<evidence type="ECO:0000256" key="1">
    <source>
        <dbReference type="SAM" id="MobiDB-lite"/>
    </source>
</evidence>
<evidence type="ECO:0000313" key="2">
    <source>
        <dbReference type="EMBL" id="GII80736.1"/>
    </source>
</evidence>
<gene>
    <name evidence="2" type="ORF">Sru01_57180</name>
</gene>
<proteinExistence type="predicted"/>
<dbReference type="RefSeq" id="WP_203991920.1">
    <property type="nucleotide sequence ID" value="NZ_BOOU01000079.1"/>
</dbReference>
<keyword evidence="3" id="KW-1185">Reference proteome</keyword>
<feature type="compositionally biased region" description="Low complexity" evidence="1">
    <location>
        <begin position="296"/>
        <end position="309"/>
    </location>
</feature>
<feature type="compositionally biased region" description="Low complexity" evidence="1">
    <location>
        <begin position="316"/>
        <end position="328"/>
    </location>
</feature>
<comment type="caution">
    <text evidence="2">The sequence shown here is derived from an EMBL/GenBank/DDBJ whole genome shotgun (WGS) entry which is preliminary data.</text>
</comment>
<reference evidence="2" key="1">
    <citation type="submission" date="2021-01" db="EMBL/GenBank/DDBJ databases">
        <title>Whole genome shotgun sequence of Sphaerisporangium rufum NBRC 109079.</title>
        <authorList>
            <person name="Komaki H."/>
            <person name="Tamura T."/>
        </authorList>
    </citation>
    <scope>NUCLEOTIDE SEQUENCE</scope>
    <source>
        <strain evidence="2">NBRC 109079</strain>
    </source>
</reference>
<feature type="compositionally biased region" description="Pro residues" evidence="1">
    <location>
        <begin position="285"/>
        <end position="295"/>
    </location>
</feature>
<feature type="region of interest" description="Disordered" evidence="1">
    <location>
        <begin position="257"/>
        <end position="328"/>
    </location>
</feature>
<protein>
    <submittedName>
        <fullName evidence="2">Uncharacterized protein</fullName>
    </submittedName>
</protein>
<name>A0A919R6T0_9ACTN</name>
<evidence type="ECO:0000313" key="3">
    <source>
        <dbReference type="Proteomes" id="UP000655287"/>
    </source>
</evidence>